<evidence type="ECO:0000256" key="5">
    <source>
        <dbReference type="ARBA" id="ARBA00005520"/>
    </source>
</evidence>
<evidence type="ECO:0000256" key="2">
    <source>
        <dbReference type="ARBA" id="ARBA00001936"/>
    </source>
</evidence>
<dbReference type="Proteomes" id="UP000265560">
    <property type="component" value="Chromosome"/>
</dbReference>
<keyword evidence="9 14" id="KW-0686">Riboflavin biosynthesis</keyword>
<dbReference type="PIRSF" id="PIRSF001259">
    <property type="entry name" value="RibA"/>
    <property type="match status" value="1"/>
</dbReference>
<dbReference type="Pfam" id="PF00925">
    <property type="entry name" value="GTP_cyclohydro2"/>
    <property type="match status" value="1"/>
</dbReference>
<reference evidence="17" key="1">
    <citation type="submission" date="2018-09" db="EMBL/GenBank/DDBJ databases">
        <authorList>
            <person name="Zhu H."/>
        </authorList>
    </citation>
    <scope>NUCLEOTIDE SEQUENCE [LARGE SCALE GENOMIC DNA]</scope>
    <source>
        <strain evidence="17">K2W31S-8</strain>
    </source>
</reference>
<feature type="binding site" evidence="14">
    <location>
        <position position="28"/>
    </location>
    <ligand>
        <name>Mg(2+)</name>
        <dbReference type="ChEBI" id="CHEBI:18420"/>
        <label>2</label>
    </ligand>
</feature>
<evidence type="ECO:0000256" key="1">
    <source>
        <dbReference type="ARBA" id="ARBA00000141"/>
    </source>
</evidence>
<keyword evidence="10 14" id="KW-0479">Metal-binding</keyword>
<feature type="binding site" evidence="14">
    <location>
        <position position="28"/>
    </location>
    <ligand>
        <name>Mg(2+)</name>
        <dbReference type="ChEBI" id="CHEBI:18420"/>
        <label>1</label>
    </ligand>
</feature>
<dbReference type="PANTHER" id="PTHR21327">
    <property type="entry name" value="GTP CYCLOHYDROLASE II-RELATED"/>
    <property type="match status" value="1"/>
</dbReference>
<comment type="catalytic activity">
    <reaction evidence="1 14">
        <text>D-ribulose 5-phosphate = (2S)-2-hydroxy-3-oxobutyl phosphate + formate + H(+)</text>
        <dbReference type="Rhea" id="RHEA:18457"/>
        <dbReference type="ChEBI" id="CHEBI:15378"/>
        <dbReference type="ChEBI" id="CHEBI:15740"/>
        <dbReference type="ChEBI" id="CHEBI:58121"/>
        <dbReference type="ChEBI" id="CHEBI:58830"/>
        <dbReference type="EC" id="4.1.99.12"/>
    </reaction>
</comment>
<feature type="binding site" evidence="14">
    <location>
        <position position="143"/>
    </location>
    <ligand>
        <name>Mg(2+)</name>
        <dbReference type="ChEBI" id="CHEBI:18420"/>
        <label>2</label>
    </ligand>
</feature>
<evidence type="ECO:0000256" key="12">
    <source>
        <dbReference type="ARBA" id="ARBA00023211"/>
    </source>
</evidence>
<sequence>MALNSIEELIEDIRQGKMVILMDDEDRENEGDLIMAAECVQAEHINFMARFARGLICMPMTRERCETLKLPLMAPRNGSGFGTKFTVSIEAAEGVTTGISAADRARTVQAAAAKSAKADDIVSPGHIFPLMAQPGGVLARAGHTEAACDLARMGGFDPSGVICEIMNDDGTMARRPELEAFAAEYGIKIGTIADLIHYRLIHERTVERISEQPLDSELGHFTLVTYRDAVENTVHMALTLGQISPDQPTLVRVHNADPLRDLFMVKQPGRWSLRAAMAKVAEAGRGVVLLLGNPLTGPELLASLDRQLGSEGKVTSPATYSTVGAGSQILRDLGVRKMRLMSSPMKFNAISGFDLEVVEYLPSE</sequence>
<dbReference type="AlphaFoldDB" id="A0A385YWX1"/>
<dbReference type="OrthoDB" id="9793111at2"/>
<dbReference type="FunFam" id="3.90.870.10:FF:000001">
    <property type="entry name" value="Riboflavin biosynthesis protein RibBA"/>
    <property type="match status" value="1"/>
</dbReference>
<evidence type="ECO:0000256" key="3">
    <source>
        <dbReference type="ARBA" id="ARBA00002284"/>
    </source>
</evidence>
<gene>
    <name evidence="14 16" type="primary">ribB</name>
    <name evidence="16" type="ORF">D3880_03035</name>
</gene>
<dbReference type="GO" id="GO:0003935">
    <property type="term" value="F:GTP cyclohydrolase II activity"/>
    <property type="evidence" value="ECO:0007669"/>
    <property type="project" value="TreeGrafter"/>
</dbReference>
<dbReference type="EC" id="4.1.99.12" evidence="7 14"/>
<dbReference type="HAMAP" id="MF_00180">
    <property type="entry name" value="RibB"/>
    <property type="match status" value="1"/>
</dbReference>
<organism evidence="16 17">
    <name type="scientific">Pseudomonas cavernae</name>
    <dbReference type="NCBI Taxonomy" id="2320867"/>
    <lineage>
        <taxon>Bacteria</taxon>
        <taxon>Pseudomonadati</taxon>
        <taxon>Pseudomonadota</taxon>
        <taxon>Gammaproteobacteria</taxon>
        <taxon>Pseudomonadales</taxon>
        <taxon>Pseudomonadaceae</taxon>
        <taxon>Pseudomonas</taxon>
    </lineage>
</organism>
<feature type="site" description="Essential for catalytic activity" evidence="14">
    <location>
        <position position="164"/>
    </location>
</feature>
<evidence type="ECO:0000256" key="6">
    <source>
        <dbReference type="ARBA" id="ARBA00008976"/>
    </source>
</evidence>
<feature type="binding site" evidence="14">
    <location>
        <begin position="140"/>
        <end position="144"/>
    </location>
    <ligand>
        <name>D-ribulose 5-phosphate</name>
        <dbReference type="ChEBI" id="CHEBI:58121"/>
    </ligand>
</feature>
<evidence type="ECO:0000256" key="10">
    <source>
        <dbReference type="ARBA" id="ARBA00022723"/>
    </source>
</evidence>
<evidence type="ECO:0000313" key="17">
    <source>
        <dbReference type="Proteomes" id="UP000265560"/>
    </source>
</evidence>
<comment type="pathway">
    <text evidence="4 14">Cofactor biosynthesis; riboflavin biosynthesis; 2-hydroxy-3-oxobutyl phosphate from D-ribulose 5-phosphate: step 1/1.</text>
</comment>
<dbReference type="InterPro" id="IPR017945">
    <property type="entry name" value="DHBP_synth_RibB-like_a/b_dom"/>
</dbReference>
<dbReference type="GO" id="GO:0008686">
    <property type="term" value="F:3,4-dihydroxy-2-butanone-4-phosphate synthase activity"/>
    <property type="evidence" value="ECO:0007669"/>
    <property type="project" value="UniProtKB-UniRule"/>
</dbReference>
<dbReference type="NCBIfam" id="TIGR00506">
    <property type="entry name" value="ribB"/>
    <property type="match status" value="1"/>
</dbReference>
<keyword evidence="13 14" id="KW-0456">Lyase</keyword>
<dbReference type="InterPro" id="IPR000422">
    <property type="entry name" value="DHBP_synthase_RibB"/>
</dbReference>
<comment type="cofactor">
    <cofactor evidence="14">
        <name>Mg(2+)</name>
        <dbReference type="ChEBI" id="CHEBI:18420"/>
    </cofactor>
    <cofactor evidence="14">
        <name>Mn(2+)</name>
        <dbReference type="ChEBI" id="CHEBI:29035"/>
    </cofactor>
    <text evidence="14">Binds 2 divalent metal cations per subunit. Magnesium or manganese.</text>
</comment>
<comment type="similarity">
    <text evidence="14">Belongs to the DHBP synthase family.</text>
</comment>
<comment type="cofactor">
    <cofactor evidence="2">
        <name>Mn(2+)</name>
        <dbReference type="ChEBI" id="CHEBI:29035"/>
    </cofactor>
</comment>
<dbReference type="InterPro" id="IPR032677">
    <property type="entry name" value="GTP_cyclohydro_II"/>
</dbReference>
<name>A0A385YWX1_9PSED</name>
<dbReference type="UniPathway" id="UPA00275">
    <property type="reaction ID" value="UER00399"/>
</dbReference>
<comment type="similarity">
    <text evidence="5">In the N-terminal section; belongs to the DHBP synthase family.</text>
</comment>
<comment type="function">
    <text evidence="3 14">Catalyzes the conversion of D-ribulose 5-phosphate to formate and 3,4-dihydroxy-2-butanone 4-phosphate.</text>
</comment>
<dbReference type="Gene3D" id="3.40.50.10990">
    <property type="entry name" value="GTP cyclohydrolase II"/>
    <property type="match status" value="1"/>
</dbReference>
<evidence type="ECO:0000313" key="16">
    <source>
        <dbReference type="EMBL" id="AYC31425.1"/>
    </source>
</evidence>
<dbReference type="Gene3D" id="3.90.870.10">
    <property type="entry name" value="DHBP synthase"/>
    <property type="match status" value="1"/>
</dbReference>
<feature type="domain" description="GTP cyclohydrolase II" evidence="15">
    <location>
        <begin position="208"/>
        <end position="362"/>
    </location>
</feature>
<dbReference type="GO" id="GO:0030145">
    <property type="term" value="F:manganese ion binding"/>
    <property type="evidence" value="ECO:0007669"/>
    <property type="project" value="UniProtKB-UniRule"/>
</dbReference>
<protein>
    <recommendedName>
        <fullName evidence="8 14">3,4-dihydroxy-2-butanone 4-phosphate synthase</fullName>
        <shortName evidence="14">DHBP synthase</shortName>
        <ecNumber evidence="7 14">4.1.99.12</ecNumber>
    </recommendedName>
</protein>
<proteinExistence type="inferred from homology"/>
<accession>A0A385YWX1</accession>
<dbReference type="InterPro" id="IPR036144">
    <property type="entry name" value="RibA-like_sf"/>
</dbReference>
<dbReference type="GO" id="GO:0000287">
    <property type="term" value="F:magnesium ion binding"/>
    <property type="evidence" value="ECO:0007669"/>
    <property type="project" value="UniProtKB-UniRule"/>
</dbReference>
<dbReference type="EMBL" id="CP032419">
    <property type="protein sequence ID" value="AYC31425.1"/>
    <property type="molecule type" value="Genomic_DNA"/>
</dbReference>
<evidence type="ECO:0000256" key="8">
    <source>
        <dbReference type="ARBA" id="ARBA00018836"/>
    </source>
</evidence>
<evidence type="ECO:0000256" key="9">
    <source>
        <dbReference type="ARBA" id="ARBA00022619"/>
    </source>
</evidence>
<evidence type="ECO:0000256" key="4">
    <source>
        <dbReference type="ARBA" id="ARBA00004904"/>
    </source>
</evidence>
<comment type="similarity">
    <text evidence="6">In the C-terminal section; belongs to the GTP cyclohydrolase II family.</text>
</comment>
<evidence type="ECO:0000256" key="11">
    <source>
        <dbReference type="ARBA" id="ARBA00022842"/>
    </source>
</evidence>
<evidence type="ECO:0000256" key="14">
    <source>
        <dbReference type="HAMAP-Rule" id="MF_00180"/>
    </source>
</evidence>
<keyword evidence="11 14" id="KW-0460">Magnesium</keyword>
<evidence type="ECO:0000256" key="7">
    <source>
        <dbReference type="ARBA" id="ARBA00012153"/>
    </source>
</evidence>
<keyword evidence="17" id="KW-1185">Reference proteome</keyword>
<dbReference type="GO" id="GO:0005829">
    <property type="term" value="C:cytosol"/>
    <property type="evidence" value="ECO:0007669"/>
    <property type="project" value="TreeGrafter"/>
</dbReference>
<dbReference type="SUPFAM" id="SSF55821">
    <property type="entry name" value="YrdC/RibB"/>
    <property type="match status" value="1"/>
</dbReference>
<feature type="site" description="Essential for catalytic activity" evidence="14">
    <location>
        <position position="126"/>
    </location>
</feature>
<comment type="subunit">
    <text evidence="14">Homodimer.</text>
</comment>
<feature type="binding site" evidence="14">
    <location>
        <position position="32"/>
    </location>
    <ligand>
        <name>D-ribulose 5-phosphate</name>
        <dbReference type="ChEBI" id="CHEBI:58121"/>
    </ligand>
</feature>
<evidence type="ECO:0000256" key="13">
    <source>
        <dbReference type="ARBA" id="ARBA00023239"/>
    </source>
</evidence>
<feature type="binding site" evidence="14">
    <location>
        <begin position="27"/>
        <end position="28"/>
    </location>
    <ligand>
        <name>D-ribulose 5-phosphate</name>
        <dbReference type="ChEBI" id="CHEBI:58121"/>
    </ligand>
</feature>
<dbReference type="KEGG" id="pcav:D3880_03035"/>
<keyword evidence="12 14" id="KW-0464">Manganese</keyword>
<dbReference type="NCBIfam" id="NF010626">
    <property type="entry name" value="PRK14019.1"/>
    <property type="match status" value="1"/>
</dbReference>
<dbReference type="PANTHER" id="PTHR21327:SF34">
    <property type="entry name" value="3,4-DIHYDROXY-2-BUTANONE 4-PHOSPHATE SYNTHASE"/>
    <property type="match status" value="1"/>
</dbReference>
<dbReference type="RefSeq" id="WP_119892051.1">
    <property type="nucleotide sequence ID" value="NZ_CP032419.1"/>
</dbReference>
<dbReference type="SUPFAM" id="SSF142695">
    <property type="entry name" value="RibA-like"/>
    <property type="match status" value="1"/>
</dbReference>
<evidence type="ECO:0000259" key="15">
    <source>
        <dbReference type="Pfam" id="PF00925"/>
    </source>
</evidence>
<dbReference type="Pfam" id="PF00926">
    <property type="entry name" value="DHBP_synthase"/>
    <property type="match status" value="1"/>
</dbReference>
<dbReference type="GO" id="GO:0009231">
    <property type="term" value="P:riboflavin biosynthetic process"/>
    <property type="evidence" value="ECO:0007669"/>
    <property type="project" value="UniProtKB-UniRule"/>
</dbReference>